<reference evidence="2" key="1">
    <citation type="submission" date="2021-07" db="EMBL/GenBank/DDBJ databases">
        <authorList>
            <person name="Durling M."/>
        </authorList>
    </citation>
    <scope>NUCLEOTIDE SEQUENCE</scope>
</reference>
<dbReference type="PANTHER" id="PTHR35910:SF6">
    <property type="entry name" value="2EXR DOMAIN-CONTAINING PROTEIN"/>
    <property type="match status" value="1"/>
</dbReference>
<protein>
    <recommendedName>
        <fullName evidence="1">2EXR domain-containing protein</fullName>
    </recommendedName>
</protein>
<dbReference type="Pfam" id="PF20150">
    <property type="entry name" value="2EXR"/>
    <property type="match status" value="1"/>
</dbReference>
<comment type="caution">
    <text evidence="2">The sequence shown here is derived from an EMBL/GenBank/DDBJ whole genome shotgun (WGS) entry which is preliminary data.</text>
</comment>
<evidence type="ECO:0000313" key="2">
    <source>
        <dbReference type="EMBL" id="CAG8980332.1"/>
    </source>
</evidence>
<accession>A0A9N9LXK3</accession>
<name>A0A9N9LXK3_9HELO</name>
<organism evidence="2 3">
    <name type="scientific">Hymenoscyphus albidus</name>
    <dbReference type="NCBI Taxonomy" id="595503"/>
    <lineage>
        <taxon>Eukaryota</taxon>
        <taxon>Fungi</taxon>
        <taxon>Dikarya</taxon>
        <taxon>Ascomycota</taxon>
        <taxon>Pezizomycotina</taxon>
        <taxon>Leotiomycetes</taxon>
        <taxon>Helotiales</taxon>
        <taxon>Helotiaceae</taxon>
        <taxon>Hymenoscyphus</taxon>
    </lineage>
</organism>
<dbReference type="InterPro" id="IPR045518">
    <property type="entry name" value="2EXR"/>
</dbReference>
<dbReference type="OrthoDB" id="3488730at2759"/>
<evidence type="ECO:0000259" key="1">
    <source>
        <dbReference type="Pfam" id="PF20150"/>
    </source>
</evidence>
<evidence type="ECO:0000313" key="3">
    <source>
        <dbReference type="Proteomes" id="UP000701801"/>
    </source>
</evidence>
<keyword evidence="3" id="KW-1185">Reference proteome</keyword>
<dbReference type="AlphaFoldDB" id="A0A9N9LXK3"/>
<gene>
    <name evidence="2" type="ORF">HYALB_00012694</name>
</gene>
<dbReference type="PANTHER" id="PTHR35910">
    <property type="entry name" value="2EXR DOMAIN-CONTAINING PROTEIN"/>
    <property type="match status" value="1"/>
</dbReference>
<dbReference type="Proteomes" id="UP000701801">
    <property type="component" value="Unassembled WGS sequence"/>
</dbReference>
<feature type="domain" description="2EXR" evidence="1">
    <location>
        <begin position="64"/>
        <end position="137"/>
    </location>
</feature>
<proteinExistence type="predicted"/>
<sequence>MTYPREERIVSIPPHPLEETEKEWMNRFWVKLVAEGIRSDQKAIAGMSESCCELNRLERYGKEFTTFKKLPSEIRRKIWEIALPGPRLWEAVTACREVVNAISTPLLQTSKEARSVVLEHYKPEGARLYVDYEIDTIFFDWPHLMPWIMSHGCANNANYHMQRLAIRMNHMVSHARGNPHQITYVADNIFYEHLSQTLAICQRLKFLTLEVFHRAKVLPDENCNDKTYMCECGGKRLDLLEAELKRRWRPWSERRQFGTASGVEELGVTFLKLWQMDCFFPRGWSEHPWIHL</sequence>
<dbReference type="EMBL" id="CAJVRM010000378">
    <property type="protein sequence ID" value="CAG8980332.1"/>
    <property type="molecule type" value="Genomic_DNA"/>
</dbReference>